<keyword evidence="3" id="KW-0472">Membrane</keyword>
<feature type="compositionally biased region" description="Pro residues" evidence="2">
    <location>
        <begin position="27"/>
        <end position="46"/>
    </location>
</feature>
<organism evidence="5 6">
    <name type="scientific">Actinacidiphila acidipaludis</name>
    <dbReference type="NCBI Taxonomy" id="2873382"/>
    <lineage>
        <taxon>Bacteria</taxon>
        <taxon>Bacillati</taxon>
        <taxon>Actinomycetota</taxon>
        <taxon>Actinomycetes</taxon>
        <taxon>Kitasatosporales</taxon>
        <taxon>Streptomycetaceae</taxon>
        <taxon>Actinacidiphila</taxon>
    </lineage>
</organism>
<feature type="domain" description="Cell envelope-related transcriptional attenuator" evidence="4">
    <location>
        <begin position="222"/>
        <end position="377"/>
    </location>
</feature>
<accession>A0ABS7Q1S9</accession>
<dbReference type="NCBIfam" id="TIGR00350">
    <property type="entry name" value="lytR_cpsA_psr"/>
    <property type="match status" value="1"/>
</dbReference>
<gene>
    <name evidence="5" type="ORF">K7862_04590</name>
</gene>
<protein>
    <submittedName>
        <fullName evidence="5">LCP family protein</fullName>
    </submittedName>
</protein>
<evidence type="ECO:0000256" key="1">
    <source>
        <dbReference type="ARBA" id="ARBA00006068"/>
    </source>
</evidence>
<evidence type="ECO:0000256" key="3">
    <source>
        <dbReference type="SAM" id="Phobius"/>
    </source>
</evidence>
<feature type="region of interest" description="Disordered" evidence="2">
    <location>
        <begin position="1"/>
        <end position="136"/>
    </location>
</feature>
<evidence type="ECO:0000256" key="2">
    <source>
        <dbReference type="SAM" id="MobiDB-lite"/>
    </source>
</evidence>
<dbReference type="InterPro" id="IPR004474">
    <property type="entry name" value="LytR_CpsA_psr"/>
</dbReference>
<feature type="transmembrane region" description="Helical" evidence="3">
    <location>
        <begin position="144"/>
        <end position="164"/>
    </location>
</feature>
<dbReference type="Proteomes" id="UP000778578">
    <property type="component" value="Unassembled WGS sequence"/>
</dbReference>
<reference evidence="5 6" key="1">
    <citation type="submission" date="2021-08" db="EMBL/GenBank/DDBJ databases">
        <title>WGS of actinomycetes from Thailand.</title>
        <authorList>
            <person name="Thawai C."/>
        </authorList>
    </citation>
    <scope>NUCLEOTIDE SEQUENCE [LARGE SCALE GENOMIC DNA]</scope>
    <source>
        <strain evidence="5 6">PLK6-54</strain>
    </source>
</reference>
<name>A0ABS7Q1S9_9ACTN</name>
<evidence type="ECO:0000313" key="5">
    <source>
        <dbReference type="EMBL" id="MBY8876918.1"/>
    </source>
</evidence>
<dbReference type="PANTHER" id="PTHR33392">
    <property type="entry name" value="POLYISOPRENYL-TEICHOIC ACID--PEPTIDOGLYCAN TEICHOIC ACID TRANSFERASE TAGU"/>
    <property type="match status" value="1"/>
</dbReference>
<dbReference type="EMBL" id="JAINZZ010000003">
    <property type="protein sequence ID" value="MBY8876918.1"/>
    <property type="molecule type" value="Genomic_DNA"/>
</dbReference>
<dbReference type="PANTHER" id="PTHR33392:SF6">
    <property type="entry name" value="POLYISOPRENYL-TEICHOIC ACID--PEPTIDOGLYCAN TEICHOIC ACID TRANSFERASE TAGU"/>
    <property type="match status" value="1"/>
</dbReference>
<sequence length="528" mass="55618">MPPSCCAVISTGSRPRPWPSARKPSGSPTPPDDGGPAAPPSPPPRLSPAQLPYRTRELRQPTGPLDSLNECRSGIRIRSPGGTPVGTGIGDLLRDGHDVTTPAEPPNGDSTPAGTPAAAADSPLPDSPAAAGPPPRRRHRWLRILALCTSLTVLALAGGIWYLYRHLDGNITTDTVTETELKVQASQRPPETPTAAENILLIGSDNRGNGNEKYGQDSGTQRSDTTILLHLSADRGNATAVSIPRDLMVHVPECTKPDGSTTRPRLEQFNWAFEAAGAACTIRTVEEMTHIRVDHHLIVDFTGFKNMVDAVDGVEVCLAAPVHDQKAHLDLPAGRQKLDGEQALGFVRARYSLGDGSDTERMQRQQAFLASLVKKVRSDGVLLNPVKLYPLLDAATKSLTADPGLDSLSELYGLAQSLQKTPTGAIRFLTAPREPYAADHNRDQLLQPAADQLFAALRADQPVNVSGGTPGSPSSPTVSPTASPTDSPTGSPSSPPSGTASPSAGSTPPSTPTFDGTTADRDICGKDE</sequence>
<feature type="compositionally biased region" description="Low complexity" evidence="2">
    <location>
        <begin position="116"/>
        <end position="130"/>
    </location>
</feature>
<evidence type="ECO:0000259" key="4">
    <source>
        <dbReference type="Pfam" id="PF03816"/>
    </source>
</evidence>
<feature type="region of interest" description="Disordered" evidence="2">
    <location>
        <begin position="462"/>
        <end position="528"/>
    </location>
</feature>
<dbReference type="InterPro" id="IPR050922">
    <property type="entry name" value="LytR/CpsA/Psr_CW_biosynth"/>
</dbReference>
<feature type="compositionally biased region" description="Basic and acidic residues" evidence="2">
    <location>
        <begin position="518"/>
        <end position="528"/>
    </location>
</feature>
<keyword evidence="3" id="KW-1133">Transmembrane helix</keyword>
<comment type="similarity">
    <text evidence="1">Belongs to the LytR/CpsA/Psr (LCP) family.</text>
</comment>
<keyword evidence="6" id="KW-1185">Reference proteome</keyword>
<comment type="caution">
    <text evidence="5">The sequence shown here is derived from an EMBL/GenBank/DDBJ whole genome shotgun (WGS) entry which is preliminary data.</text>
</comment>
<dbReference type="Pfam" id="PF03816">
    <property type="entry name" value="LytR_cpsA_psr"/>
    <property type="match status" value="1"/>
</dbReference>
<dbReference type="Gene3D" id="3.40.630.190">
    <property type="entry name" value="LCP protein"/>
    <property type="match status" value="1"/>
</dbReference>
<evidence type="ECO:0000313" key="6">
    <source>
        <dbReference type="Proteomes" id="UP000778578"/>
    </source>
</evidence>
<proteinExistence type="inferred from homology"/>
<feature type="compositionally biased region" description="Low complexity" evidence="2">
    <location>
        <begin position="471"/>
        <end position="508"/>
    </location>
</feature>
<keyword evidence="3" id="KW-0812">Transmembrane</keyword>